<evidence type="ECO:0000313" key="2">
    <source>
        <dbReference type="EMBL" id="EZG42794.1"/>
    </source>
</evidence>
<evidence type="ECO:0000256" key="1">
    <source>
        <dbReference type="SAM" id="MobiDB-lite"/>
    </source>
</evidence>
<gene>
    <name evidence="2" type="ORF">GNI_224330</name>
</gene>
<feature type="region of interest" description="Disordered" evidence="1">
    <location>
        <begin position="46"/>
        <end position="88"/>
    </location>
</feature>
<feature type="non-terminal residue" evidence="2">
    <location>
        <position position="1"/>
    </location>
</feature>
<organism evidence="2 3">
    <name type="scientific">Gregarina niphandrodes</name>
    <name type="common">Septate eugregarine</name>
    <dbReference type="NCBI Taxonomy" id="110365"/>
    <lineage>
        <taxon>Eukaryota</taxon>
        <taxon>Sar</taxon>
        <taxon>Alveolata</taxon>
        <taxon>Apicomplexa</taxon>
        <taxon>Conoidasida</taxon>
        <taxon>Gregarinasina</taxon>
        <taxon>Eugregarinorida</taxon>
        <taxon>Gregarinidae</taxon>
        <taxon>Gregarina</taxon>
    </lineage>
</organism>
<dbReference type="AlphaFoldDB" id="A0A023AVI3"/>
<sequence>KMSSPRSVTFASSGSVMAGSSVSRLNASGGSGARLFRLERRLEVGVGSSLRSSLRMRDSASGRTSGWSSDGSSSGLPSSSSRCGSIRF</sequence>
<feature type="compositionally biased region" description="Low complexity" evidence="1">
    <location>
        <begin position="11"/>
        <end position="23"/>
    </location>
</feature>
<dbReference type="Proteomes" id="UP000019763">
    <property type="component" value="Unassembled WGS sequence"/>
</dbReference>
<evidence type="ECO:0000313" key="3">
    <source>
        <dbReference type="Proteomes" id="UP000019763"/>
    </source>
</evidence>
<name>A0A023AVI3_GRENI</name>
<feature type="region of interest" description="Disordered" evidence="1">
    <location>
        <begin position="1"/>
        <end position="29"/>
    </location>
</feature>
<dbReference type="EMBL" id="AFNH02001781">
    <property type="protein sequence ID" value="EZG42794.1"/>
    <property type="molecule type" value="Genomic_DNA"/>
</dbReference>
<keyword evidence="3" id="KW-1185">Reference proteome</keyword>
<feature type="non-terminal residue" evidence="2">
    <location>
        <position position="88"/>
    </location>
</feature>
<accession>A0A023AVI3</accession>
<proteinExistence type="predicted"/>
<feature type="compositionally biased region" description="Low complexity" evidence="1">
    <location>
        <begin position="61"/>
        <end position="88"/>
    </location>
</feature>
<reference evidence="2" key="1">
    <citation type="submission" date="2013-12" db="EMBL/GenBank/DDBJ databases">
        <authorList>
            <person name="Omoto C.K."/>
            <person name="Sibley D."/>
            <person name="Venepally P."/>
            <person name="Hadjithomas M."/>
            <person name="Karamycheva S."/>
            <person name="Brunk B."/>
            <person name="Roos D."/>
            <person name="Caler E."/>
            <person name="Lorenzi H."/>
        </authorList>
    </citation>
    <scope>NUCLEOTIDE SEQUENCE</scope>
</reference>
<dbReference type="GeneID" id="22916652"/>
<dbReference type="VEuPathDB" id="CryptoDB:GNI_224330"/>
<feature type="compositionally biased region" description="Polar residues" evidence="1">
    <location>
        <begin position="1"/>
        <end position="10"/>
    </location>
</feature>
<dbReference type="RefSeq" id="XP_011133927.1">
    <property type="nucleotide sequence ID" value="XM_011135625.1"/>
</dbReference>
<protein>
    <submittedName>
        <fullName evidence="2">Uncharacterized protein</fullName>
    </submittedName>
</protein>
<comment type="caution">
    <text evidence="2">The sequence shown here is derived from an EMBL/GenBank/DDBJ whole genome shotgun (WGS) entry which is preliminary data.</text>
</comment>